<proteinExistence type="predicted"/>
<dbReference type="AlphaFoldDB" id="X0TRH5"/>
<dbReference type="InterPro" id="IPR052911">
    <property type="entry name" value="Corrinoid_activation_enz"/>
</dbReference>
<dbReference type="Gene3D" id="3.30.420.480">
    <property type="entry name" value="Domain of unknown function (DUF4445)"/>
    <property type="match status" value="1"/>
</dbReference>
<feature type="non-terminal residue" evidence="3">
    <location>
        <position position="282"/>
    </location>
</feature>
<evidence type="ECO:0000313" key="3">
    <source>
        <dbReference type="EMBL" id="GAF95824.1"/>
    </source>
</evidence>
<dbReference type="Pfam" id="PF14574">
    <property type="entry name" value="RACo_C_ter"/>
    <property type="match status" value="1"/>
</dbReference>
<dbReference type="PANTHER" id="PTHR42895:SF1">
    <property type="entry name" value="IRON-SULFUR CLUSTER PROTEIN"/>
    <property type="match status" value="1"/>
</dbReference>
<dbReference type="Pfam" id="PF17651">
    <property type="entry name" value="Raco_middle"/>
    <property type="match status" value="1"/>
</dbReference>
<comment type="caution">
    <text evidence="3">The sequence shown here is derived from an EMBL/GenBank/DDBJ whole genome shotgun (WGS) entry which is preliminary data.</text>
</comment>
<feature type="non-terminal residue" evidence="3">
    <location>
        <position position="1"/>
    </location>
</feature>
<evidence type="ECO:0000259" key="2">
    <source>
        <dbReference type="Pfam" id="PF17651"/>
    </source>
</evidence>
<gene>
    <name evidence="3" type="ORF">S01H1_26273</name>
</gene>
<dbReference type="InterPro" id="IPR041414">
    <property type="entry name" value="Raco-like_middle"/>
</dbReference>
<dbReference type="InterPro" id="IPR027980">
    <property type="entry name" value="RACo_C"/>
</dbReference>
<feature type="domain" description="RACo-like middle region" evidence="2">
    <location>
        <begin position="2"/>
        <end position="98"/>
    </location>
</feature>
<protein>
    <recommendedName>
        <fullName evidence="4">RACo C-terminal domain-containing protein</fullName>
    </recommendedName>
</protein>
<dbReference type="InterPro" id="IPR042259">
    <property type="entry name" value="Raco-like_middle_sf"/>
</dbReference>
<feature type="domain" description="RACo C-terminal" evidence="1">
    <location>
        <begin position="102"/>
        <end position="282"/>
    </location>
</feature>
<dbReference type="EMBL" id="BARS01015917">
    <property type="protein sequence ID" value="GAF95824.1"/>
    <property type="molecule type" value="Genomic_DNA"/>
</dbReference>
<evidence type="ECO:0008006" key="4">
    <source>
        <dbReference type="Google" id="ProtNLM"/>
    </source>
</evidence>
<evidence type="ECO:0000259" key="1">
    <source>
        <dbReference type="Pfam" id="PF14574"/>
    </source>
</evidence>
<sequence>ASINSLITQVCDEQAVSPTDIVAVACAGNTTMTHLLLALDPAAIRREPYVPAAREFPLLRACELGFEVHPAAPVYLSPCASSYVGGDITAGVLATGMDDVDELWLLVDMGTNGEVALGNRDWLTCCSCSAGPAFEGSGLKYGMHATLGAIERAEYVPASDRMIVSTIGGAKPRGICGSGLIDLLAGLLQAGAVDRAGRIDLGFQSRRVRIRDEQPEFVVVWGEEVGREDDIVLTEADIENLIRSKAAVYAGISVLLDAMGLGPRDLARINVAGAFGNYLDVE</sequence>
<name>X0TRH5_9ZZZZ</name>
<dbReference type="PANTHER" id="PTHR42895">
    <property type="entry name" value="IRON-SULFUR CLUSTER-BINDING PROTEIN-RELATED"/>
    <property type="match status" value="1"/>
</dbReference>
<organism evidence="3">
    <name type="scientific">marine sediment metagenome</name>
    <dbReference type="NCBI Taxonomy" id="412755"/>
    <lineage>
        <taxon>unclassified sequences</taxon>
        <taxon>metagenomes</taxon>
        <taxon>ecological metagenomes</taxon>
    </lineage>
</organism>
<accession>X0TRH5</accession>
<reference evidence="3" key="1">
    <citation type="journal article" date="2014" name="Front. Microbiol.">
        <title>High frequency of phylogenetically diverse reductive dehalogenase-homologous genes in deep subseafloor sedimentary metagenomes.</title>
        <authorList>
            <person name="Kawai M."/>
            <person name="Futagami T."/>
            <person name="Toyoda A."/>
            <person name="Takaki Y."/>
            <person name="Nishi S."/>
            <person name="Hori S."/>
            <person name="Arai W."/>
            <person name="Tsubouchi T."/>
            <person name="Morono Y."/>
            <person name="Uchiyama I."/>
            <person name="Ito T."/>
            <person name="Fujiyama A."/>
            <person name="Inagaki F."/>
            <person name="Takami H."/>
        </authorList>
    </citation>
    <scope>NUCLEOTIDE SEQUENCE</scope>
    <source>
        <strain evidence="3">Expedition CK06-06</strain>
    </source>
</reference>